<organism evidence="1 2">
    <name type="scientific">Pedobacter nutrimenti</name>
    <dbReference type="NCBI Taxonomy" id="1241337"/>
    <lineage>
        <taxon>Bacteria</taxon>
        <taxon>Pseudomonadati</taxon>
        <taxon>Bacteroidota</taxon>
        <taxon>Sphingobacteriia</taxon>
        <taxon>Sphingobacteriales</taxon>
        <taxon>Sphingobacteriaceae</taxon>
        <taxon>Pedobacter</taxon>
    </lineage>
</organism>
<name>A0A318UH69_9SPHI</name>
<reference evidence="1 2" key="1">
    <citation type="submission" date="2018-06" db="EMBL/GenBank/DDBJ databases">
        <title>Genomic Encyclopedia of Archaeal and Bacterial Type Strains, Phase II (KMG-II): from individual species to whole genera.</title>
        <authorList>
            <person name="Goeker M."/>
        </authorList>
    </citation>
    <scope>NUCLEOTIDE SEQUENCE [LARGE SCALE GENOMIC DNA]</scope>
    <source>
        <strain evidence="1 2">DSM 27372</strain>
    </source>
</reference>
<comment type="caution">
    <text evidence="1">The sequence shown here is derived from an EMBL/GenBank/DDBJ whole genome shotgun (WGS) entry which is preliminary data.</text>
</comment>
<gene>
    <name evidence="1" type="ORF">B0O44_10242</name>
</gene>
<protein>
    <submittedName>
        <fullName evidence="1">Uncharacterized protein</fullName>
    </submittedName>
</protein>
<sequence>MKNIFYSSKDEIRNRILKNARDYWGVKNTNDFDPLVKLLIEALSTELFNVSNDVKTLENRILDKISRILASDTLTSAIPAHAIMHARPIEPIETISPKTQFFYKKKLKDKKENTVENTTDIFFSPLKPIKVFNAAISWLASGNNMFQIDAQHNKSLAFTTSAGQRLANNTMFIGIEIPSSLKKAQNFNFYFDWKNYVVDQGIYDLLALSKWFIKDISINITSNAFYLDTEKEHMSPFQKQDVLSRLTEDIHAFYSNRFLSMDLGQEDPLQPFLQLYPEEFQTAFSADNLANLKKEALWIKVQFPAAITGAMLDELHLSINAFPVVNKKLHDVKHRLKMMSNIIPVKLEDQDQFLSVHTLSDNMSHRYTEIPHSQDDGSTGSFSIRYGGSERFDNRNAKEVVDYLFELLRDEKAAFSAHGSDFLTNALRDLEQNISVIEQKTKGQLSNIKELLNYIIVKPLDKADIMFLEFWTTNAELGNQIRSGTLLQSFESSKMANESLFLLSNSQGGRSRLNASNRVQAYKYGLTTGDRLVTQSDIINFCFYELGNKITAVNIKKGLEAASNPKEGFIKTTDILLSPSRSSELNSEEWKAVLELTRSKLKNRSTMNVHYRVMLDQR</sequence>
<accession>A0A318UH69</accession>
<dbReference type="RefSeq" id="WP_110827693.1">
    <property type="nucleotide sequence ID" value="NZ_QKLU01000002.1"/>
</dbReference>
<keyword evidence="2" id="KW-1185">Reference proteome</keyword>
<evidence type="ECO:0000313" key="2">
    <source>
        <dbReference type="Proteomes" id="UP000248198"/>
    </source>
</evidence>
<dbReference type="EMBL" id="QKLU01000002">
    <property type="protein sequence ID" value="PYF75493.1"/>
    <property type="molecule type" value="Genomic_DNA"/>
</dbReference>
<dbReference type="AlphaFoldDB" id="A0A318UH69"/>
<evidence type="ECO:0000313" key="1">
    <source>
        <dbReference type="EMBL" id="PYF75493.1"/>
    </source>
</evidence>
<dbReference type="OrthoDB" id="1090083at2"/>
<dbReference type="Proteomes" id="UP000248198">
    <property type="component" value="Unassembled WGS sequence"/>
</dbReference>
<proteinExistence type="predicted"/>